<dbReference type="InterPro" id="IPR020845">
    <property type="entry name" value="AMP-binding_CS"/>
</dbReference>
<dbReference type="GO" id="GO:0072330">
    <property type="term" value="P:monocarboxylic acid biosynthetic process"/>
    <property type="evidence" value="ECO:0007669"/>
    <property type="project" value="UniProtKB-ARBA"/>
</dbReference>
<dbReference type="GO" id="GO:0008610">
    <property type="term" value="P:lipid biosynthetic process"/>
    <property type="evidence" value="ECO:0007669"/>
    <property type="project" value="UniProtKB-ARBA"/>
</dbReference>
<evidence type="ECO:0000256" key="2">
    <source>
        <dbReference type="ARBA" id="ARBA00022450"/>
    </source>
</evidence>
<dbReference type="SMART" id="SM00823">
    <property type="entry name" value="PKS_PP"/>
    <property type="match status" value="3"/>
</dbReference>
<dbReference type="FunFam" id="1.10.1200.10:FF:000016">
    <property type="entry name" value="Non-ribosomal peptide synthase"/>
    <property type="match status" value="1"/>
</dbReference>
<dbReference type="FunFam" id="2.30.38.10:FF:000001">
    <property type="entry name" value="Non-ribosomal peptide synthetase PvdI"/>
    <property type="match status" value="2"/>
</dbReference>
<reference evidence="6" key="1">
    <citation type="journal article" date="2014" name="Int. J. Syst. Evol. Microbiol.">
        <title>Complete genome sequence of Corynebacterium casei LMG S-19264T (=DSM 44701T), isolated from a smear-ripened cheese.</title>
        <authorList>
            <consortium name="US DOE Joint Genome Institute (JGI-PGF)"/>
            <person name="Walter F."/>
            <person name="Albersmeier A."/>
            <person name="Kalinowski J."/>
            <person name="Ruckert C."/>
        </authorList>
    </citation>
    <scope>NUCLEOTIDE SEQUENCE</scope>
    <source>
        <strain evidence="6">CGMCC 4.7299</strain>
    </source>
</reference>
<dbReference type="CDD" id="cd19544">
    <property type="entry name" value="E-C_NRPS"/>
    <property type="match status" value="1"/>
</dbReference>
<dbReference type="Pfam" id="PF00550">
    <property type="entry name" value="PP-binding"/>
    <property type="match status" value="3"/>
</dbReference>
<evidence type="ECO:0000256" key="3">
    <source>
        <dbReference type="ARBA" id="ARBA00022553"/>
    </source>
</evidence>
<dbReference type="Pfam" id="PF13193">
    <property type="entry name" value="AMP-binding_C"/>
    <property type="match status" value="3"/>
</dbReference>
<feature type="region of interest" description="Disordered" evidence="4">
    <location>
        <begin position="2001"/>
        <end position="2029"/>
    </location>
</feature>
<feature type="domain" description="Carrier" evidence="5">
    <location>
        <begin position="965"/>
        <end position="1039"/>
    </location>
</feature>
<name>A0A8J3C0S6_9ACTN</name>
<gene>
    <name evidence="6" type="ORF">GCM10012284_26010</name>
</gene>
<dbReference type="InterPro" id="IPR036736">
    <property type="entry name" value="ACP-like_sf"/>
</dbReference>
<dbReference type="Gene3D" id="3.40.50.980">
    <property type="match status" value="6"/>
</dbReference>
<comment type="cofactor">
    <cofactor evidence="1">
        <name>pantetheine 4'-phosphate</name>
        <dbReference type="ChEBI" id="CHEBI:47942"/>
    </cofactor>
</comment>
<dbReference type="FunFam" id="3.30.300.30:FF:000010">
    <property type="entry name" value="Enterobactin synthetase component F"/>
    <property type="match status" value="1"/>
</dbReference>
<reference evidence="6" key="2">
    <citation type="submission" date="2020-09" db="EMBL/GenBank/DDBJ databases">
        <authorList>
            <person name="Sun Q."/>
            <person name="Zhou Y."/>
        </authorList>
    </citation>
    <scope>NUCLEOTIDE SEQUENCE</scope>
    <source>
        <strain evidence="6">CGMCC 4.7299</strain>
    </source>
</reference>
<dbReference type="Pfam" id="PF00501">
    <property type="entry name" value="AMP-binding"/>
    <property type="match status" value="3"/>
</dbReference>
<organism evidence="6 7">
    <name type="scientific">Mangrovihabitans endophyticus</name>
    <dbReference type="NCBI Taxonomy" id="1751298"/>
    <lineage>
        <taxon>Bacteria</taxon>
        <taxon>Bacillati</taxon>
        <taxon>Actinomycetota</taxon>
        <taxon>Actinomycetes</taxon>
        <taxon>Micromonosporales</taxon>
        <taxon>Micromonosporaceae</taxon>
        <taxon>Mangrovihabitans</taxon>
    </lineage>
</organism>
<dbReference type="RefSeq" id="WP_189079437.1">
    <property type="nucleotide sequence ID" value="NZ_BMMX01000009.1"/>
</dbReference>
<dbReference type="InterPro" id="IPR006162">
    <property type="entry name" value="Ppantetheine_attach_site"/>
</dbReference>
<keyword evidence="7" id="KW-1185">Reference proteome</keyword>
<accession>A0A8J3C0S6</accession>
<dbReference type="FunFam" id="3.40.50.980:FF:000001">
    <property type="entry name" value="Non-ribosomal peptide synthetase"/>
    <property type="match status" value="3"/>
</dbReference>
<dbReference type="NCBIfam" id="TIGR01733">
    <property type="entry name" value="AA-adenyl-dom"/>
    <property type="match status" value="3"/>
</dbReference>
<protein>
    <submittedName>
        <fullName evidence="6">Non-ribosomal peptide synthetase</fullName>
    </submittedName>
</protein>
<feature type="compositionally biased region" description="Basic and acidic residues" evidence="4">
    <location>
        <begin position="2004"/>
        <end position="2023"/>
    </location>
</feature>
<dbReference type="GO" id="GO:0005829">
    <property type="term" value="C:cytosol"/>
    <property type="evidence" value="ECO:0007669"/>
    <property type="project" value="TreeGrafter"/>
</dbReference>
<dbReference type="PROSITE" id="PS00012">
    <property type="entry name" value="PHOSPHOPANTETHEINE"/>
    <property type="match status" value="3"/>
</dbReference>
<dbReference type="Gene3D" id="3.30.559.10">
    <property type="entry name" value="Chloramphenicol acetyltransferase-like domain"/>
    <property type="match status" value="3"/>
</dbReference>
<sequence>MTEADEDLFPLTGAQEGLWFANRLAAYSSFHRGAEILQIRGPIDVSLFRAAVRRVLHEAETARLRILQTPEGLRQYLGPDEPLQVVDLGAEPHPEAAVRTWFDADQTRPVDLENGPNHTVALFRASGDRHFWVQAFHHCLMDGYGNAMVAARLAAIYTALVEGTPVAPNPFPPMRRLVDLDQAYQGSAQFAADRDHWREVLRDRPEPVTLAAGAGTGSTTNLRAVEVIPAAQAAVLRAAAERLGVRWSAFAFAATAAYLHRWTGVGDIVLGMAVKGRNFPEARTAAGMFSNVVPLRLRVDHTTTVRRLCAQTRAGMSDALAHQRYGFDRIRRDVGVVGGEHRLFRFIVNILSFHPSVTFAGVPAVVEDPTNFPVDDMTFLIHSHPSAGEQMRLLVDGNAALYRPEDVRAHAGRFVGFLRALADADPDAPVDAVPVLAAAERRRVLADWNATSAPAPHATVADMLRAGPGPGPGAGGVAVVGEGVCLSYGELEVASNRLARLLVERGVGAESLVAVVVPRSVELVVALVAVVKAGGAYVPVDPEYPRERVRQVLGDADPVVVVTTSRVGVFAGWSSVVVDEVDWGRWSGDPVVPVRVVGPDSALYVVYTSGSTGRAKGVVVTHRAVVNLLWWMQGRYGLGVADRVLQRSPASFDASVPELWWPLVHGACIVLARAGGHRDPDYLAGLIRDQRVTVAQFVPSMLAVFLNADGVERCRTLRLVIVGGETVTRRLRDDFHAKLGIPLQNTYGATELAVSTSIWSCDPGTDGPFIPVGPPARNVRAYVLDDRMRPVPAGMTGHLYVAGDQLARGYLGAPGLTAAKFVANPFEPGGRMYRTGDLLRWTSDGNMEFAGRADDQVKIRGFRVEPGEIASAVTAHPAVGAATVVARTEGAGDVRLVAYVVPADGPTEALPLAGLRAFVTSRLPAYMVPAAFVALPGLPMTANDKVDADRLPAPDYAALSGHGRGPLTLREETLCAAFGEVLGVEVTDVQESFFDLGGHSLLAVKLVELLRTRNVAIDIRTLFDAPTVARLAAATGRAEVEVPPVRIPAGAERITAEMVPLAALTTPELARAVASVPGGAAEVADIYPLGPLQEGLLFHHLAADVTGADPYVSPFVWILPGRAEAESFLAAWQAVVDRHDVLRSGLAWEGLSHPVQIVRRRAVLPVTELTVAEAGGTGATVTELLDRCDRPMDLRQAPMMEAFLAAEPTGQRWFVVLRSSHIVMDHAALDVLLTEVAAIRSGQADTLPEPLPYRTFVAQAVLGGSRAEHRRHFADLLGDVTEPTAPFGVLEVHGDGRDVAEVRQTLGDELSQRLREEARRCGVTPATVWHVVWSRVLMSLSGRSDVVFGTVLLGRMQGGFGSDRVPGLFMNTLPVRSRGSRLTVRGAVRGMQAQLAGLMAHEHATLPTAQQASGLPSGAPLFTSVFNYRHVSEPDDARQGRWPSYWRDRTNYPLVTAVNDGGPGTPFVVAVQSVPGIDAALVCDLVRATAGHVADALRDRPGTALGAMPVLSAEKSERTLGWNPPAEHLADATVGDLLTPGAGGVAVVGEGVCLSYGELEVASNRLARLLVERGVGAESLVAVVVPRSVELVVALVAVVKAGGAYVPVDPEYPRERVRQVLGDADPVVVVTTSRVGVFAGWSSVVVDEVDWGRWSGDPVVPVRVVGPDSALYVVYTSGSTGRAKGVVVTHRAVVNLLWWMQGRYGLGVADRVLQRSPASFDASVWELWWPLVHGACIVLARAGGHRDPDYLAGLIRDQRVTVAQFAPSALEAFLTAGAAAGCTSLRLVFAGGELFTPALARAALNALPAEIVNLYGPTETVVQMTARTVADPDDVRIGRSAPNTRVYVLDDDLQLVPAGVAGELYVGGVQQARGYLSRPDLTAQRFVANPFEPGERMYRTGDLMRWSPEGELSFVGRADDQVKIRGYRVEPAEVENTLAGHPGVHRAVVTVGADPAGGKRLLAYVTGDALTGGAVLAWARERLPEHMVPSRVSVLDTMPLTHNGKVDRRGLPEPEEAPTDRPVGRPPASPREELLCQVFADVLGGPVPGPDESFFDLGGHSLLATRLVSRLRTVLGVEVTLRTVFQEPTAARLAGSLGSGTAPVRPPVRPAPRPEVAPLSYAQRRLWFLDQLHGPSTTYVIPSVLRLRGDVDAAALAAAVTDVVTRHEALRTVVATVDGEPCQRVIPAAELPSVITVQRVGPGATDAAVTRLSQRPFDLATEPPLRAAVLITGDGEALLVVVTHHIAGDMWSLGPFWRDVSEAYRARHAGRPAVWPPLPVQYIDYTLWQRRLLGAADDERSLMARQVAYWRGALAGVPEELALPVDHPRAAVASHRGGVVPLEVAAELHERLLDLARKCGVTLVMVMQAALAVSLSRSGAGPDVTIGCPVAGRNDEALDDLVGIFVNTLVLRADLTGDPNFATLLHRVREAGLAAFEHQDVPFERLVEELAPARSQARHPLFQVSLNVQNGRPPVPSLPGVQVEPVSAPGPLPVRFDLDISLTEHVDDGRPAGLEGVLVYATDLFEPETARALGRRLVTVLEAVTTDPALRVSRIPLPEAQEQRRVLRHGARTVAERPERTVPEMFAAQAARTPDEVAVTDAAGAMSYGELERRANGLARRLARHGVGPESLVAVMMDRGAPAIVAMLAVLKAGGAYAPIDPAYPPARIRELLAHVRPALVLTADPAAAHLPRDAGAPPYLLLGTAPAADDETAAFGDADRRRPLLPAHPAYVIFTSGSTGRPKGVVVSHGNVRWLLEAAWPQVGTTAGRDVWSWTHSYAFDFAVWEIWGALLRGDRLVAVPAMVSRSAHELLRLLARERVTVLNQTPSAFSELVVADRDDPATGDRLALRTIVFGGETLQLSRLRDWSRRRPGVTTALINMYGITETTVHVTAHHLDADHPGRRVGSPLGRGLPATGALVLDAALQPVPPGVAGELYVSGAGLARGYLRGPELTASRFVALPGGRGERMYRTGDVVRWCGDGTLEHLGRADDQVKIRGYRIEPAEVAAVLCGMAGVTAAAVIVREDVPGDRRLVAYVVPEGDAPDAQAIREHAALRLPGHMVPADVVAVPELPRTVNGKLDRHALPAPARRGCPSRPPSSDTERVLCDVYAEVLKVPEVGVDDDFFELGGHSLLATRLISRVRTLVRVEVSLRWVFDSPTPAGLARRIEAAAVPARPPLRRVVPPR</sequence>
<feature type="domain" description="Carrier" evidence="5">
    <location>
        <begin position="3098"/>
        <end position="3173"/>
    </location>
</feature>
<dbReference type="Gene3D" id="2.30.38.10">
    <property type="entry name" value="Luciferase, Domain 3"/>
    <property type="match status" value="3"/>
</dbReference>
<dbReference type="SUPFAM" id="SSF56801">
    <property type="entry name" value="Acetyl-CoA synthetase-like"/>
    <property type="match status" value="3"/>
</dbReference>
<dbReference type="Gene3D" id="3.40.50.1820">
    <property type="entry name" value="alpha/beta hydrolase"/>
    <property type="match status" value="2"/>
</dbReference>
<dbReference type="InterPro" id="IPR020806">
    <property type="entry name" value="PKS_PP-bd"/>
</dbReference>
<dbReference type="InterPro" id="IPR009081">
    <property type="entry name" value="PP-bd_ACP"/>
</dbReference>
<dbReference type="InterPro" id="IPR023213">
    <property type="entry name" value="CAT-like_dom_sf"/>
</dbReference>
<dbReference type="InterPro" id="IPR000873">
    <property type="entry name" value="AMP-dep_synth/lig_dom"/>
</dbReference>
<dbReference type="InterPro" id="IPR001242">
    <property type="entry name" value="Condensation_dom"/>
</dbReference>
<dbReference type="SUPFAM" id="SSF52777">
    <property type="entry name" value="CoA-dependent acyltransferases"/>
    <property type="match status" value="6"/>
</dbReference>
<evidence type="ECO:0000256" key="4">
    <source>
        <dbReference type="SAM" id="MobiDB-lite"/>
    </source>
</evidence>
<dbReference type="PANTHER" id="PTHR45527:SF1">
    <property type="entry name" value="FATTY ACID SYNTHASE"/>
    <property type="match status" value="1"/>
</dbReference>
<proteinExistence type="predicted"/>
<dbReference type="InterPro" id="IPR025110">
    <property type="entry name" value="AMP-bd_C"/>
</dbReference>
<evidence type="ECO:0000256" key="1">
    <source>
        <dbReference type="ARBA" id="ARBA00001957"/>
    </source>
</evidence>
<dbReference type="GO" id="GO:0044550">
    <property type="term" value="P:secondary metabolite biosynthetic process"/>
    <property type="evidence" value="ECO:0007669"/>
    <property type="project" value="UniProtKB-ARBA"/>
</dbReference>
<evidence type="ECO:0000259" key="5">
    <source>
        <dbReference type="PROSITE" id="PS50075"/>
    </source>
</evidence>
<dbReference type="GO" id="GO:0043041">
    <property type="term" value="P:amino acid activation for nonribosomal peptide biosynthetic process"/>
    <property type="evidence" value="ECO:0007669"/>
    <property type="project" value="TreeGrafter"/>
</dbReference>
<evidence type="ECO:0000313" key="7">
    <source>
        <dbReference type="Proteomes" id="UP000656042"/>
    </source>
</evidence>
<dbReference type="SUPFAM" id="SSF47336">
    <property type="entry name" value="ACP-like"/>
    <property type="match status" value="3"/>
</dbReference>
<dbReference type="GO" id="GO:0003824">
    <property type="term" value="F:catalytic activity"/>
    <property type="evidence" value="ECO:0007669"/>
    <property type="project" value="InterPro"/>
</dbReference>
<keyword evidence="2" id="KW-0596">Phosphopantetheine</keyword>
<dbReference type="Gene3D" id="3.30.300.30">
    <property type="match status" value="3"/>
</dbReference>
<dbReference type="CDD" id="cd17643">
    <property type="entry name" value="A_NRPS_Cytc1-like"/>
    <property type="match status" value="1"/>
</dbReference>
<dbReference type="FunFam" id="3.40.50.12780:FF:000012">
    <property type="entry name" value="Non-ribosomal peptide synthetase"/>
    <property type="match status" value="3"/>
</dbReference>
<dbReference type="PANTHER" id="PTHR45527">
    <property type="entry name" value="NONRIBOSOMAL PEPTIDE SYNTHETASE"/>
    <property type="match status" value="1"/>
</dbReference>
<dbReference type="Gene3D" id="3.30.559.30">
    <property type="entry name" value="Nonribosomal peptide synthetase, condensation domain"/>
    <property type="match status" value="3"/>
</dbReference>
<dbReference type="InterPro" id="IPR045851">
    <property type="entry name" value="AMP-bd_C_sf"/>
</dbReference>
<dbReference type="InterPro" id="IPR010071">
    <property type="entry name" value="AA_adenyl_dom"/>
</dbReference>
<dbReference type="InterPro" id="IPR029058">
    <property type="entry name" value="AB_hydrolase_fold"/>
</dbReference>
<dbReference type="NCBIfam" id="NF003417">
    <property type="entry name" value="PRK04813.1"/>
    <property type="match status" value="3"/>
</dbReference>
<dbReference type="Gene3D" id="1.10.1200.10">
    <property type="entry name" value="ACP-like"/>
    <property type="match status" value="1"/>
</dbReference>
<keyword evidence="3" id="KW-0597">Phosphoprotein</keyword>
<dbReference type="GO" id="GO:0031177">
    <property type="term" value="F:phosphopantetheine binding"/>
    <property type="evidence" value="ECO:0007669"/>
    <property type="project" value="InterPro"/>
</dbReference>
<dbReference type="Pfam" id="PF00668">
    <property type="entry name" value="Condensation"/>
    <property type="match status" value="3"/>
</dbReference>
<comment type="caution">
    <text evidence="6">The sequence shown here is derived from an EMBL/GenBank/DDBJ whole genome shotgun (WGS) entry which is preliminary data.</text>
</comment>
<dbReference type="Proteomes" id="UP000656042">
    <property type="component" value="Unassembled WGS sequence"/>
</dbReference>
<dbReference type="EMBL" id="BMMX01000009">
    <property type="protein sequence ID" value="GGK90975.1"/>
    <property type="molecule type" value="Genomic_DNA"/>
</dbReference>
<dbReference type="PROSITE" id="PS50075">
    <property type="entry name" value="CARRIER"/>
    <property type="match status" value="3"/>
</dbReference>
<evidence type="ECO:0000313" key="6">
    <source>
        <dbReference type="EMBL" id="GGK90975.1"/>
    </source>
</evidence>
<dbReference type="PROSITE" id="PS00455">
    <property type="entry name" value="AMP_BINDING"/>
    <property type="match status" value="3"/>
</dbReference>
<dbReference type="CDD" id="cd19540">
    <property type="entry name" value="LCL_NRPS-like"/>
    <property type="match status" value="1"/>
</dbReference>
<feature type="domain" description="Carrier" evidence="5">
    <location>
        <begin position="2026"/>
        <end position="2101"/>
    </location>
</feature>